<sequence length="307" mass="34673">MKPSLPTISMVTCSYQQARFLDQTIRSVRAQNYSGLEYIIIDGGSTDGSRDIIASHSDALAYWVSERDHGQSHALMKGFARATGDIAGWLCSDDILLPGALKRVGEFFRDHPEVDAVFGDSIWIDINGAPLRPKREMGFNRFVFLHDYNYVSQPSMFWRRRLYEAVGGVRPYFHLAMDNDLWERFSARTKIAHMPHYLSCMRYYEAQKTNTSRLRQRGRREGLLVQQRASRIARATAARPLLQAAARFIRIIQKAAAGGYTAKVPIELLPWLDAHATQDPNTMTSTLSKATASCSDQPQSVKTAPLR</sequence>
<feature type="domain" description="Glycosyltransferase 2-like" evidence="2">
    <location>
        <begin position="9"/>
        <end position="137"/>
    </location>
</feature>
<name>A0ABU6JCR3_9BURK</name>
<proteinExistence type="predicted"/>
<dbReference type="SUPFAM" id="SSF53448">
    <property type="entry name" value="Nucleotide-diphospho-sugar transferases"/>
    <property type="match status" value="1"/>
</dbReference>
<keyword evidence="4" id="KW-1185">Reference proteome</keyword>
<dbReference type="Proteomes" id="UP001352263">
    <property type="component" value="Unassembled WGS sequence"/>
</dbReference>
<evidence type="ECO:0000313" key="4">
    <source>
        <dbReference type="Proteomes" id="UP001352263"/>
    </source>
</evidence>
<dbReference type="InterPro" id="IPR029044">
    <property type="entry name" value="Nucleotide-diphossugar_trans"/>
</dbReference>
<comment type="caution">
    <text evidence="3">The sequence shown here is derived from an EMBL/GenBank/DDBJ whole genome shotgun (WGS) entry which is preliminary data.</text>
</comment>
<evidence type="ECO:0000256" key="1">
    <source>
        <dbReference type="SAM" id="MobiDB-lite"/>
    </source>
</evidence>
<evidence type="ECO:0000259" key="2">
    <source>
        <dbReference type="Pfam" id="PF00535"/>
    </source>
</evidence>
<keyword evidence="3" id="KW-0328">Glycosyltransferase</keyword>
<evidence type="ECO:0000313" key="3">
    <source>
        <dbReference type="EMBL" id="MEC4721318.1"/>
    </source>
</evidence>
<dbReference type="Pfam" id="PF00535">
    <property type="entry name" value="Glycos_transf_2"/>
    <property type="match status" value="1"/>
</dbReference>
<dbReference type="EC" id="2.4.-.-" evidence="3"/>
<dbReference type="PANTHER" id="PTHR43685">
    <property type="entry name" value="GLYCOSYLTRANSFERASE"/>
    <property type="match status" value="1"/>
</dbReference>
<dbReference type="InterPro" id="IPR050834">
    <property type="entry name" value="Glycosyltransf_2"/>
</dbReference>
<dbReference type="InterPro" id="IPR001173">
    <property type="entry name" value="Glyco_trans_2-like"/>
</dbReference>
<dbReference type="CDD" id="cd06433">
    <property type="entry name" value="GT_2_WfgS_like"/>
    <property type="match status" value="1"/>
</dbReference>
<dbReference type="RefSeq" id="WP_326508021.1">
    <property type="nucleotide sequence ID" value="NZ_JAWIIV010000017.1"/>
</dbReference>
<reference evidence="3 4" key="1">
    <citation type="submission" date="2023-10" db="EMBL/GenBank/DDBJ databases">
        <title>Noviherbaspirillum sp. CPCC 100848 genome assembly.</title>
        <authorList>
            <person name="Li X.Y."/>
            <person name="Fang X.M."/>
        </authorList>
    </citation>
    <scope>NUCLEOTIDE SEQUENCE [LARGE SCALE GENOMIC DNA]</scope>
    <source>
        <strain evidence="3 4">CPCC 100848</strain>
    </source>
</reference>
<protein>
    <submittedName>
        <fullName evidence="3">Glycosyltransferase family 2 protein</fullName>
        <ecNumber evidence="3">2.4.-.-</ecNumber>
    </submittedName>
</protein>
<dbReference type="Gene3D" id="3.90.550.10">
    <property type="entry name" value="Spore Coat Polysaccharide Biosynthesis Protein SpsA, Chain A"/>
    <property type="match status" value="1"/>
</dbReference>
<accession>A0ABU6JCR3</accession>
<gene>
    <name evidence="3" type="ORF">RY831_19310</name>
</gene>
<dbReference type="PANTHER" id="PTHR43685:SF11">
    <property type="entry name" value="GLYCOSYLTRANSFERASE TAGX-RELATED"/>
    <property type="match status" value="1"/>
</dbReference>
<keyword evidence="3" id="KW-0808">Transferase</keyword>
<dbReference type="EMBL" id="JAWIIV010000017">
    <property type="protein sequence ID" value="MEC4721318.1"/>
    <property type="molecule type" value="Genomic_DNA"/>
</dbReference>
<dbReference type="GO" id="GO:0016757">
    <property type="term" value="F:glycosyltransferase activity"/>
    <property type="evidence" value="ECO:0007669"/>
    <property type="project" value="UniProtKB-KW"/>
</dbReference>
<feature type="region of interest" description="Disordered" evidence="1">
    <location>
        <begin position="282"/>
        <end position="307"/>
    </location>
</feature>
<organism evidence="3 4">
    <name type="scientific">Noviherbaspirillum album</name>
    <dbReference type="NCBI Taxonomy" id="3080276"/>
    <lineage>
        <taxon>Bacteria</taxon>
        <taxon>Pseudomonadati</taxon>
        <taxon>Pseudomonadota</taxon>
        <taxon>Betaproteobacteria</taxon>
        <taxon>Burkholderiales</taxon>
        <taxon>Oxalobacteraceae</taxon>
        <taxon>Noviherbaspirillum</taxon>
    </lineage>
</organism>